<dbReference type="Gene3D" id="1.20.1070.10">
    <property type="entry name" value="Rhodopsin 7-helix transmembrane proteins"/>
    <property type="match status" value="1"/>
</dbReference>
<reference evidence="7" key="2">
    <citation type="submission" date="2022-06" db="UniProtKB">
        <authorList>
            <consortium name="EnsemblMetazoa"/>
        </authorList>
    </citation>
    <scope>IDENTIFICATION</scope>
    <source>
        <strain evidence="7">DF5081</strain>
    </source>
</reference>
<evidence type="ECO:0000256" key="4">
    <source>
        <dbReference type="ARBA" id="ARBA00023136"/>
    </source>
</evidence>
<keyword evidence="3 5" id="KW-1133">Transmembrane helix</keyword>
<evidence type="ECO:0000313" key="7">
    <source>
        <dbReference type="EnsemblMetazoa" id="CJA08061b.1"/>
    </source>
</evidence>
<dbReference type="EnsemblMetazoa" id="CJA08061b.1">
    <property type="protein sequence ID" value="CJA08061b.1"/>
    <property type="gene ID" value="WBGene00127265"/>
</dbReference>
<keyword evidence="2 5" id="KW-0812">Transmembrane</keyword>
<evidence type="ECO:0000256" key="2">
    <source>
        <dbReference type="ARBA" id="ARBA00022692"/>
    </source>
</evidence>
<feature type="transmembrane region" description="Helical" evidence="5">
    <location>
        <begin position="173"/>
        <end position="200"/>
    </location>
</feature>
<keyword evidence="8" id="KW-1185">Reference proteome</keyword>
<dbReference type="SMART" id="SM01381">
    <property type="entry name" value="7TM_GPCR_Srsx"/>
    <property type="match status" value="1"/>
</dbReference>
<reference evidence="8" key="1">
    <citation type="submission" date="2010-08" db="EMBL/GenBank/DDBJ databases">
        <authorList>
            <consortium name="Caenorhabditis japonica Sequencing Consortium"/>
            <person name="Wilson R.K."/>
        </authorList>
    </citation>
    <scope>NUCLEOTIDE SEQUENCE [LARGE SCALE GENOMIC DNA]</scope>
    <source>
        <strain evidence="8">DF5081</strain>
    </source>
</reference>
<dbReference type="SUPFAM" id="SSF81321">
    <property type="entry name" value="Family A G protein-coupled receptor-like"/>
    <property type="match status" value="1"/>
</dbReference>
<evidence type="ECO:0000313" key="8">
    <source>
        <dbReference type="Proteomes" id="UP000005237"/>
    </source>
</evidence>
<dbReference type="InterPro" id="IPR047130">
    <property type="entry name" value="7TM_GPCR_Srsx_nematod"/>
</dbReference>
<comment type="subcellular location">
    <subcellularLocation>
        <location evidence="1">Membrane</location>
    </subcellularLocation>
</comment>
<protein>
    <submittedName>
        <fullName evidence="7">G_PROTEIN_RECEP_F1_2 domain-containing protein</fullName>
    </submittedName>
</protein>
<dbReference type="Proteomes" id="UP000005237">
    <property type="component" value="Unassembled WGS sequence"/>
</dbReference>
<feature type="domain" description="G-protein coupled receptors family 1 profile" evidence="6">
    <location>
        <begin position="1"/>
        <end position="228"/>
    </location>
</feature>
<evidence type="ECO:0000256" key="5">
    <source>
        <dbReference type="SAM" id="Phobius"/>
    </source>
</evidence>
<name>A0A8R1HQE2_CAEJA</name>
<dbReference type="Pfam" id="PF10320">
    <property type="entry name" value="7TM_GPCR_Srsx"/>
    <property type="match status" value="1"/>
</dbReference>
<keyword evidence="4 5" id="KW-0472">Membrane</keyword>
<organism evidence="7 8">
    <name type="scientific">Caenorhabditis japonica</name>
    <dbReference type="NCBI Taxonomy" id="281687"/>
    <lineage>
        <taxon>Eukaryota</taxon>
        <taxon>Metazoa</taxon>
        <taxon>Ecdysozoa</taxon>
        <taxon>Nematoda</taxon>
        <taxon>Chromadorea</taxon>
        <taxon>Rhabditida</taxon>
        <taxon>Rhabditina</taxon>
        <taxon>Rhabditomorpha</taxon>
        <taxon>Rhabditoidea</taxon>
        <taxon>Rhabditidae</taxon>
        <taxon>Peloderinae</taxon>
        <taxon>Caenorhabditis</taxon>
    </lineage>
</organism>
<feature type="transmembrane region" description="Helical" evidence="5">
    <location>
        <begin position="118"/>
        <end position="142"/>
    </location>
</feature>
<dbReference type="InterPro" id="IPR000276">
    <property type="entry name" value="GPCR_Rhodpsn"/>
</dbReference>
<feature type="transmembrane region" description="Helical" evidence="5">
    <location>
        <begin position="75"/>
        <end position="98"/>
    </location>
</feature>
<evidence type="ECO:0000256" key="3">
    <source>
        <dbReference type="ARBA" id="ARBA00022989"/>
    </source>
</evidence>
<dbReference type="GO" id="GO:0004930">
    <property type="term" value="F:G protein-coupled receptor activity"/>
    <property type="evidence" value="ECO:0007669"/>
    <property type="project" value="InterPro"/>
</dbReference>
<proteinExistence type="predicted"/>
<dbReference type="InterPro" id="IPR017452">
    <property type="entry name" value="GPCR_Rhodpsn_7TM"/>
</dbReference>
<dbReference type="InterPro" id="IPR019424">
    <property type="entry name" value="7TM_GPCR_Srsx"/>
</dbReference>
<dbReference type="GO" id="GO:0016020">
    <property type="term" value="C:membrane"/>
    <property type="evidence" value="ECO:0007669"/>
    <property type="project" value="UniProtKB-SubCell"/>
</dbReference>
<accession>A0A8R1HQE2</accession>
<evidence type="ECO:0000256" key="1">
    <source>
        <dbReference type="ARBA" id="ARBA00004370"/>
    </source>
</evidence>
<sequence length="283" mass="32916">MISTVSHTVCLISELISVALKLRFTHLYRDECFRFVAVYTFAVIFQSTLFLMMAVDLFLVVIMPIRHKFWHRRPYVVIMCLPPLAFSILGVSVEKAYVNHEYLLFCSVTLAVPSTIRFWGTLIAFSTVLIAVFLIVITAWNVHLNQQKTAWLVLKHPTIVGGSKSKKNPNVKLLKSLATLMFVFIFSWSLSLALFHVSLYFDAGTRYQVHKYTFLLQLPTFCQNFFVTALRSPRYRRAYVEQWERFRCSWTPNRKISTTSTIRKLVQPIGELRRFNSLPPVFL</sequence>
<dbReference type="PANTHER" id="PTHR23360:SF11">
    <property type="entry name" value="G-PROTEIN COUPLED RECEPTORS FAMILY 1 PROFILE DOMAIN-CONTAINING PROTEIN"/>
    <property type="match status" value="1"/>
</dbReference>
<dbReference type="PANTHER" id="PTHR23360">
    <property type="entry name" value="G-PROTEIN COUPLED RECEPTORS FAMILY 1 PROFILE DOMAIN-CONTAINING PROTEIN-RELATED"/>
    <property type="match status" value="1"/>
</dbReference>
<dbReference type="AlphaFoldDB" id="A0A8R1HQE2"/>
<evidence type="ECO:0000259" key="6">
    <source>
        <dbReference type="PROSITE" id="PS50262"/>
    </source>
</evidence>
<feature type="transmembrane region" description="Helical" evidence="5">
    <location>
        <begin position="36"/>
        <end position="63"/>
    </location>
</feature>
<dbReference type="PROSITE" id="PS50262">
    <property type="entry name" value="G_PROTEIN_RECEP_F1_2"/>
    <property type="match status" value="1"/>
</dbReference>